<evidence type="ECO:0000256" key="1">
    <source>
        <dbReference type="ARBA" id="ARBA00022679"/>
    </source>
</evidence>
<feature type="domain" description="N-acetyltransferase" evidence="3">
    <location>
        <begin position="5"/>
        <end position="172"/>
    </location>
</feature>
<dbReference type="PANTHER" id="PTHR43420:SF44">
    <property type="entry name" value="ACETYLTRANSFERASE YPEA"/>
    <property type="match status" value="1"/>
</dbReference>
<dbReference type="SUPFAM" id="SSF55729">
    <property type="entry name" value="Acyl-CoA N-acyltransferases (Nat)"/>
    <property type="match status" value="1"/>
</dbReference>
<proteinExistence type="predicted"/>
<comment type="caution">
    <text evidence="4">The sequence shown here is derived from an EMBL/GenBank/DDBJ whole genome shotgun (WGS) entry which is preliminary data.</text>
</comment>
<keyword evidence="2 4" id="KW-0012">Acyltransferase</keyword>
<dbReference type="InterPro" id="IPR000182">
    <property type="entry name" value="GNAT_dom"/>
</dbReference>
<sequence length="176" mass="20035">MSAFTNVLRAEPEHTQDVMRLLVNTAEWLLSKGSSQWNSLLRGEDSHNTPEAINRGEVYLFKEESKTAGMVMLLANPSPWDLELWEDRANDGAAVYVHRLAVNRKFSGKGVGNRMMKWVEQQTPELSRTVIRLDCIASNEVLNRFYSKLGYEHVGQASNENGLFSKYEKTLPAMRD</sequence>
<name>A0ABW0M271_9BACL</name>
<evidence type="ECO:0000313" key="5">
    <source>
        <dbReference type="Proteomes" id="UP001596105"/>
    </source>
</evidence>
<gene>
    <name evidence="4" type="ORF">ACFPPD_26550</name>
</gene>
<evidence type="ECO:0000313" key="4">
    <source>
        <dbReference type="EMBL" id="MFC5472249.1"/>
    </source>
</evidence>
<dbReference type="Proteomes" id="UP001596105">
    <property type="component" value="Unassembled WGS sequence"/>
</dbReference>
<evidence type="ECO:0000259" key="3">
    <source>
        <dbReference type="PROSITE" id="PS51186"/>
    </source>
</evidence>
<keyword evidence="5" id="KW-1185">Reference proteome</keyword>
<dbReference type="EC" id="2.3.1.-" evidence="4"/>
<accession>A0ABW0M271</accession>
<dbReference type="PROSITE" id="PS51186">
    <property type="entry name" value="GNAT"/>
    <property type="match status" value="1"/>
</dbReference>
<dbReference type="RefSeq" id="WP_378083982.1">
    <property type="nucleotide sequence ID" value="NZ_JBHSMH010000120.1"/>
</dbReference>
<dbReference type="Gene3D" id="3.40.630.30">
    <property type="match status" value="1"/>
</dbReference>
<evidence type="ECO:0000256" key="2">
    <source>
        <dbReference type="ARBA" id="ARBA00023315"/>
    </source>
</evidence>
<dbReference type="PANTHER" id="PTHR43420">
    <property type="entry name" value="ACETYLTRANSFERASE"/>
    <property type="match status" value="1"/>
</dbReference>
<organism evidence="4 5">
    <name type="scientific">Cohnella suwonensis</name>
    <dbReference type="NCBI Taxonomy" id="696072"/>
    <lineage>
        <taxon>Bacteria</taxon>
        <taxon>Bacillati</taxon>
        <taxon>Bacillota</taxon>
        <taxon>Bacilli</taxon>
        <taxon>Bacillales</taxon>
        <taxon>Paenibacillaceae</taxon>
        <taxon>Cohnella</taxon>
    </lineage>
</organism>
<dbReference type="GO" id="GO:0016746">
    <property type="term" value="F:acyltransferase activity"/>
    <property type="evidence" value="ECO:0007669"/>
    <property type="project" value="UniProtKB-KW"/>
</dbReference>
<dbReference type="InterPro" id="IPR016181">
    <property type="entry name" value="Acyl_CoA_acyltransferase"/>
</dbReference>
<dbReference type="EMBL" id="JBHSMH010000120">
    <property type="protein sequence ID" value="MFC5472249.1"/>
    <property type="molecule type" value="Genomic_DNA"/>
</dbReference>
<dbReference type="Pfam" id="PF00583">
    <property type="entry name" value="Acetyltransf_1"/>
    <property type="match status" value="1"/>
</dbReference>
<reference evidence="5" key="1">
    <citation type="journal article" date="2019" name="Int. J. Syst. Evol. Microbiol.">
        <title>The Global Catalogue of Microorganisms (GCM) 10K type strain sequencing project: providing services to taxonomists for standard genome sequencing and annotation.</title>
        <authorList>
            <consortium name="The Broad Institute Genomics Platform"/>
            <consortium name="The Broad Institute Genome Sequencing Center for Infectious Disease"/>
            <person name="Wu L."/>
            <person name="Ma J."/>
        </authorList>
    </citation>
    <scope>NUCLEOTIDE SEQUENCE [LARGE SCALE GENOMIC DNA]</scope>
    <source>
        <strain evidence="5">CCUG 57113</strain>
    </source>
</reference>
<keyword evidence="1 4" id="KW-0808">Transferase</keyword>
<protein>
    <submittedName>
        <fullName evidence="4">GNAT family N-acetyltransferase</fullName>
        <ecNumber evidence="4">2.3.1.-</ecNumber>
    </submittedName>
</protein>
<dbReference type="CDD" id="cd04301">
    <property type="entry name" value="NAT_SF"/>
    <property type="match status" value="1"/>
</dbReference>
<dbReference type="InterPro" id="IPR050680">
    <property type="entry name" value="YpeA/RimI_acetyltransf"/>
</dbReference>